<dbReference type="PANTHER" id="PTHR47027">
    <property type="entry name" value="REVERSE TRANSCRIPTASE DOMAIN-CONTAINING PROTEIN"/>
    <property type="match status" value="1"/>
</dbReference>
<evidence type="ECO:0000256" key="2">
    <source>
        <dbReference type="SAM" id="Phobius"/>
    </source>
</evidence>
<evidence type="ECO:0000313" key="3">
    <source>
        <dbReference type="EMBL" id="VDP65172.1"/>
    </source>
</evidence>
<keyword evidence="2" id="KW-1133">Transmembrane helix</keyword>
<keyword evidence="4" id="KW-1185">Reference proteome</keyword>
<feature type="region of interest" description="Disordered" evidence="1">
    <location>
        <begin position="269"/>
        <end position="294"/>
    </location>
</feature>
<organism evidence="5">
    <name type="scientific">Schistosoma curassoni</name>
    <dbReference type="NCBI Taxonomy" id="6186"/>
    <lineage>
        <taxon>Eukaryota</taxon>
        <taxon>Metazoa</taxon>
        <taxon>Spiralia</taxon>
        <taxon>Lophotrochozoa</taxon>
        <taxon>Platyhelminthes</taxon>
        <taxon>Trematoda</taxon>
        <taxon>Digenea</taxon>
        <taxon>Strigeidida</taxon>
        <taxon>Schistosomatoidea</taxon>
        <taxon>Schistosomatidae</taxon>
        <taxon>Schistosoma</taxon>
    </lineage>
</organism>
<gene>
    <name evidence="3" type="ORF">SCUD_LOCUS18223</name>
</gene>
<dbReference type="PANTHER" id="PTHR47027:SF20">
    <property type="entry name" value="REVERSE TRANSCRIPTASE-LIKE PROTEIN WITH RNA-DIRECTED DNA POLYMERASE DOMAIN"/>
    <property type="match status" value="1"/>
</dbReference>
<reference evidence="3 4" key="2">
    <citation type="submission" date="2018-11" db="EMBL/GenBank/DDBJ databases">
        <authorList>
            <consortium name="Pathogen Informatics"/>
        </authorList>
    </citation>
    <scope>NUCLEOTIDE SEQUENCE [LARGE SCALE GENOMIC DNA]</scope>
    <source>
        <strain evidence="3">Dakar</strain>
        <strain evidence="4">Dakar, Senegal</strain>
    </source>
</reference>
<dbReference type="AlphaFoldDB" id="A0A183KT34"/>
<name>A0A183KT34_9TREM</name>
<sequence>MVSVFIRYSTYCVFTFPMFYTLCNCISVNVGFFLLFSHAGAPKDVSYEVSFYVYFAPSKYNVLVQNWQDPDPTLSLGSDHIKVIVKFVYLVSSVSAGGGVSDEINARIVKTRVAYANLGHLWRIRDISLAVKSRIYNASVRAVLLYACGTWPLRVEDVRRLSVFDHRCVRRIADIQWQRHVGNADVRHRVFGHRDDNSIGVTVLKHRLRWLGHVLRMSSQRISRRALFAESGTGQIWRCGQCLAWCRDAFLSGSVNFHLMSQVTNTTTGISNNNNSNNTPWNRTPGKPGIGTGGTVNSYPTFSTPSNIPWSTTRNDAVDLIQGRGQIEDTINKIPTIHSLMSYDNNPKNSDTTITTGGGVGQMWPLPAIFDSSRNSDRNAVGGGVGEWATTPFSGQTTSNVSSLLGSPNTFPISNNHIQVLNPWSFDNPNNNCSITAPRAITGQQLNNVTLANTPSDTLNSDRSRRYMQHWTTLNNEQDLLNGMCVFLSYLFKT</sequence>
<keyword evidence="2" id="KW-0812">Transmembrane</keyword>
<evidence type="ECO:0000313" key="4">
    <source>
        <dbReference type="Proteomes" id="UP000279833"/>
    </source>
</evidence>
<dbReference type="WBParaSite" id="SCUD_0001822601-mRNA-1">
    <property type="protein sequence ID" value="SCUD_0001822601-mRNA-1"/>
    <property type="gene ID" value="SCUD_0001822601"/>
</dbReference>
<dbReference type="Proteomes" id="UP000279833">
    <property type="component" value="Unassembled WGS sequence"/>
</dbReference>
<feature type="transmembrane region" description="Helical" evidence="2">
    <location>
        <begin position="12"/>
        <end position="36"/>
    </location>
</feature>
<keyword evidence="2" id="KW-0472">Membrane</keyword>
<proteinExistence type="predicted"/>
<reference evidence="5" key="1">
    <citation type="submission" date="2016-06" db="UniProtKB">
        <authorList>
            <consortium name="WormBaseParasite"/>
        </authorList>
    </citation>
    <scope>IDENTIFICATION</scope>
</reference>
<protein>
    <submittedName>
        <fullName evidence="5">C2H2-type domain-containing protein</fullName>
    </submittedName>
</protein>
<accession>A0A183KT34</accession>
<dbReference type="EMBL" id="UZAK01040767">
    <property type="protein sequence ID" value="VDP65172.1"/>
    <property type="molecule type" value="Genomic_DNA"/>
</dbReference>
<feature type="compositionally biased region" description="Low complexity" evidence="1">
    <location>
        <begin position="269"/>
        <end position="287"/>
    </location>
</feature>
<evidence type="ECO:0000256" key="1">
    <source>
        <dbReference type="SAM" id="MobiDB-lite"/>
    </source>
</evidence>
<evidence type="ECO:0000313" key="5">
    <source>
        <dbReference type="WBParaSite" id="SCUD_0001822601-mRNA-1"/>
    </source>
</evidence>